<reference evidence="2" key="1">
    <citation type="submission" date="2019-08" db="EMBL/GenBank/DDBJ databases">
        <authorList>
            <person name="Kucharzyk K."/>
            <person name="Murdoch R.W."/>
            <person name="Higgins S."/>
            <person name="Loffler F."/>
        </authorList>
    </citation>
    <scope>NUCLEOTIDE SEQUENCE</scope>
</reference>
<protein>
    <recommendedName>
        <fullName evidence="3">Antirestriction protein ArdA</fullName>
    </recommendedName>
</protein>
<dbReference type="Pfam" id="PF07275">
    <property type="entry name" value="ArdA"/>
    <property type="match status" value="1"/>
</dbReference>
<proteinExistence type="predicted"/>
<dbReference type="AlphaFoldDB" id="A0A644WNE0"/>
<organism evidence="2">
    <name type="scientific">bioreactor metagenome</name>
    <dbReference type="NCBI Taxonomy" id="1076179"/>
    <lineage>
        <taxon>unclassified sequences</taxon>
        <taxon>metagenomes</taxon>
        <taxon>ecological metagenomes</taxon>
    </lineage>
</organism>
<evidence type="ECO:0008006" key="3">
    <source>
        <dbReference type="Google" id="ProtNLM"/>
    </source>
</evidence>
<dbReference type="EMBL" id="VSSQ01001106">
    <property type="protein sequence ID" value="MPM05159.1"/>
    <property type="molecule type" value="Genomic_DNA"/>
</dbReference>
<feature type="region of interest" description="Disordered" evidence="1">
    <location>
        <begin position="352"/>
        <end position="371"/>
    </location>
</feature>
<accession>A0A644WNE0</accession>
<gene>
    <name evidence="2" type="ORF">SDC9_51446</name>
</gene>
<evidence type="ECO:0000313" key="2">
    <source>
        <dbReference type="EMBL" id="MPM05159.1"/>
    </source>
</evidence>
<dbReference type="InterPro" id="IPR009899">
    <property type="entry name" value="ArdA"/>
</dbReference>
<evidence type="ECO:0000256" key="1">
    <source>
        <dbReference type="SAM" id="MobiDB-lite"/>
    </source>
</evidence>
<sequence>MAKIMDVYIAKADAPESEAYATLTLPATPFEFFDALDKARVQQGDELYFQVEEYHAFESMEPYISDADNLAELNALCQKLSELNDRQSAAFEGLLKMEAAKKDGPVSLAKLIDLAYSADCCHVVDEALNDSQLGRYYAENGFVPEVDNLSDRLFDLLDFERIGREQRHGEGGVFTEHGYVVQHSELNEVYKDMNFRIQTPFYQILLELPDGNRLELPSANLPEASSHHCVDCRVPQLMATIDVADLQSVSNFAEMLQNIGDKPMRKYKAILHATGCNALEEAVELAGHMDDFVFTESVSGFRDLAMDEMKFMMSNEDAALLAKHTDLIGYGKDILKRDHSAISQYGLVERQDGQPMNAPFEQQTQSGMEMM</sequence>
<name>A0A644WNE0_9ZZZZ</name>
<feature type="compositionally biased region" description="Polar residues" evidence="1">
    <location>
        <begin position="360"/>
        <end position="371"/>
    </location>
</feature>
<comment type="caution">
    <text evidence="2">The sequence shown here is derived from an EMBL/GenBank/DDBJ whole genome shotgun (WGS) entry which is preliminary data.</text>
</comment>